<gene>
    <name evidence="5" type="ORF">D5400_18300</name>
</gene>
<keyword evidence="2" id="KW-0238">DNA-binding</keyword>
<dbReference type="PROSITE" id="PS00622">
    <property type="entry name" value="HTH_LUXR_1"/>
    <property type="match status" value="1"/>
</dbReference>
<dbReference type="InterPro" id="IPR036388">
    <property type="entry name" value="WH-like_DNA-bd_sf"/>
</dbReference>
<evidence type="ECO:0000256" key="2">
    <source>
        <dbReference type="ARBA" id="ARBA00023125"/>
    </source>
</evidence>
<evidence type="ECO:0000259" key="4">
    <source>
        <dbReference type="PROSITE" id="PS50043"/>
    </source>
</evidence>
<dbReference type="PANTHER" id="PTHR44688:SF16">
    <property type="entry name" value="DNA-BINDING TRANSCRIPTIONAL ACTIVATOR DEVR_DOSR"/>
    <property type="match status" value="1"/>
</dbReference>
<dbReference type="Pfam" id="PF00196">
    <property type="entry name" value="GerE"/>
    <property type="match status" value="1"/>
</dbReference>
<dbReference type="KEGG" id="abaw:D5400_18300"/>
<dbReference type="InterPro" id="IPR000792">
    <property type="entry name" value="Tscrpt_reg_LuxR_C"/>
</dbReference>
<keyword evidence="6" id="KW-1185">Reference proteome</keyword>
<dbReference type="SUPFAM" id="SSF46894">
    <property type="entry name" value="C-terminal effector domain of the bipartite response regulators"/>
    <property type="match status" value="1"/>
</dbReference>
<dbReference type="PRINTS" id="PR00038">
    <property type="entry name" value="HTHLUXR"/>
</dbReference>
<dbReference type="GO" id="GO:0006355">
    <property type="term" value="P:regulation of DNA-templated transcription"/>
    <property type="evidence" value="ECO:0007669"/>
    <property type="project" value="InterPro"/>
</dbReference>
<proteinExistence type="predicted"/>
<dbReference type="PANTHER" id="PTHR44688">
    <property type="entry name" value="DNA-BINDING TRANSCRIPTIONAL ACTIVATOR DEVR_DOSR"/>
    <property type="match status" value="1"/>
</dbReference>
<dbReference type="SMART" id="SM00421">
    <property type="entry name" value="HTH_LUXR"/>
    <property type="match status" value="1"/>
</dbReference>
<organism evidence="5 6">
    <name type="scientific">Georhizobium profundi</name>
    <dbReference type="NCBI Taxonomy" id="2341112"/>
    <lineage>
        <taxon>Bacteria</taxon>
        <taxon>Pseudomonadati</taxon>
        <taxon>Pseudomonadota</taxon>
        <taxon>Alphaproteobacteria</taxon>
        <taxon>Hyphomicrobiales</taxon>
        <taxon>Rhizobiaceae</taxon>
        <taxon>Georhizobium</taxon>
    </lineage>
</organism>
<dbReference type="InterPro" id="IPR016032">
    <property type="entry name" value="Sig_transdc_resp-reg_C-effctor"/>
</dbReference>
<dbReference type="Proteomes" id="UP000268192">
    <property type="component" value="Chromosome"/>
</dbReference>
<evidence type="ECO:0000313" key="5">
    <source>
        <dbReference type="EMBL" id="AZN72975.1"/>
    </source>
</evidence>
<dbReference type="OrthoDB" id="7444822at2"/>
<keyword evidence="1" id="KW-0805">Transcription regulation</keyword>
<feature type="domain" description="HTH luxR-type" evidence="4">
    <location>
        <begin position="312"/>
        <end position="377"/>
    </location>
</feature>
<dbReference type="GO" id="GO:0003677">
    <property type="term" value="F:DNA binding"/>
    <property type="evidence" value="ECO:0007669"/>
    <property type="project" value="UniProtKB-KW"/>
</dbReference>
<accession>A0A3Q8XQH3</accession>
<protein>
    <recommendedName>
        <fullName evidence="4">HTH luxR-type domain-containing protein</fullName>
    </recommendedName>
</protein>
<evidence type="ECO:0000313" key="6">
    <source>
        <dbReference type="Proteomes" id="UP000268192"/>
    </source>
</evidence>
<evidence type="ECO:0000256" key="1">
    <source>
        <dbReference type="ARBA" id="ARBA00023015"/>
    </source>
</evidence>
<evidence type="ECO:0000256" key="3">
    <source>
        <dbReference type="ARBA" id="ARBA00023163"/>
    </source>
</evidence>
<dbReference type="AlphaFoldDB" id="A0A3Q8XQH3"/>
<dbReference type="Gene3D" id="1.10.10.10">
    <property type="entry name" value="Winged helix-like DNA-binding domain superfamily/Winged helix DNA-binding domain"/>
    <property type="match status" value="1"/>
</dbReference>
<dbReference type="PROSITE" id="PS50043">
    <property type="entry name" value="HTH_LUXR_2"/>
    <property type="match status" value="1"/>
</dbReference>
<dbReference type="EMBL" id="CP032509">
    <property type="protein sequence ID" value="AZN72975.1"/>
    <property type="molecule type" value="Genomic_DNA"/>
</dbReference>
<keyword evidence="3" id="KW-0804">Transcription</keyword>
<name>A0A3Q8XQH3_9HYPH</name>
<reference evidence="5 6" key="1">
    <citation type="submission" date="2018-09" db="EMBL/GenBank/DDBJ databases">
        <title>Marinorhizobium profundi gen. nov., sp. nov., isolated from a deep-sea sediment sample from the New Britain Trench and proposal of Marinorhizobiaceae fam. nov. in the order Rhizobiales of the class Alphaproteobacteria.</title>
        <authorList>
            <person name="Cao J."/>
        </authorList>
    </citation>
    <scope>NUCLEOTIDE SEQUENCE [LARGE SCALE GENOMIC DNA]</scope>
    <source>
        <strain evidence="5 6">WS11</strain>
    </source>
</reference>
<sequence>MGAVMSSSPVRVRRSFAMSKWEGPLVDRLYEAAVIPELWPGVCERISAGIGAFSTAIICISPDGMARWVSSAAIAEQMERYGASDLRLRNIRPARALTRAPGTFMRDIDLLTDEELARDPIRIELLEPIGLGWEMGCAIAEPSGAMLVTSILRRTADGPFAATDADRMDALKPDLARASFLATRLAFSQAQNITQTLSTVGLAAAVLTLSGKVLSMNADMEKFAPRLRVGARDYLIVKDAAAKDLLQAALLGLKHQDAPVVQSIPIAADFGEPVLVLQLLPVRRDARDIFGPATAILIATAVGQVGPPDARVICGLFDLTPAEGRIAQRVVGGEKVGDIAAALGIGQETVRTHLKSIYRKTGVNRQSKLVSLLLGIPHREWALDHASQALAAAQASGDRWK</sequence>